<dbReference type="NCBIfam" id="TIGR03668">
    <property type="entry name" value="Rv0121_F420"/>
    <property type="match status" value="1"/>
</dbReference>
<sequence>MESDEARERFTGARVARLATVDGEGRPHVVPLVLAAVGHDTLGPDALGHHAFVSAVDRKPKTSLQLRRLHNIAVQPAVSLLVDTYDEDWDRLWWVRADGGARVVPADADDPALREEYAAALAALADKYPQYREQPPQGPVIAIAVHRWTGWRAASAPGPA</sequence>
<feature type="domain" description="Pyridoxamine 5'-phosphate oxidase N-terminal" evidence="2">
    <location>
        <begin position="4"/>
        <end position="151"/>
    </location>
</feature>
<evidence type="ECO:0000313" key="4">
    <source>
        <dbReference type="Proteomes" id="UP000034196"/>
    </source>
</evidence>
<evidence type="ECO:0000259" key="2">
    <source>
        <dbReference type="Pfam" id="PF01243"/>
    </source>
</evidence>
<dbReference type="GO" id="GO:0070967">
    <property type="term" value="F:coenzyme F420 binding"/>
    <property type="evidence" value="ECO:0007669"/>
    <property type="project" value="TreeGrafter"/>
</dbReference>
<dbReference type="InterPro" id="IPR052019">
    <property type="entry name" value="F420H2_bilvrd_red/Heme_oxyg"/>
</dbReference>
<dbReference type="InterPro" id="IPR019967">
    <property type="entry name" value="F420-dep_enz_PPOX_Rv0121"/>
</dbReference>
<reference evidence="3" key="1">
    <citation type="submission" date="2016-10" db="EMBL/GenBank/DDBJ databases">
        <title>Genome sequence of Streptomyces mangrovisoli MUSC 149.</title>
        <authorList>
            <person name="Lee L.-H."/>
            <person name="Ser H.-L."/>
        </authorList>
    </citation>
    <scope>NUCLEOTIDE SEQUENCE [LARGE SCALE GENOMIC DNA]</scope>
    <source>
        <strain evidence="3">MUSC 149</strain>
    </source>
</reference>
<dbReference type="GO" id="GO:0016627">
    <property type="term" value="F:oxidoreductase activity, acting on the CH-CH group of donors"/>
    <property type="evidence" value="ECO:0007669"/>
    <property type="project" value="TreeGrafter"/>
</dbReference>
<dbReference type="InterPro" id="IPR012349">
    <property type="entry name" value="Split_barrel_FMN-bd"/>
</dbReference>
<organism evidence="3 4">
    <name type="scientific">Streptomyces mangrovisoli</name>
    <dbReference type="NCBI Taxonomy" id="1428628"/>
    <lineage>
        <taxon>Bacteria</taxon>
        <taxon>Bacillati</taxon>
        <taxon>Actinomycetota</taxon>
        <taxon>Actinomycetes</taxon>
        <taxon>Kitasatosporales</taxon>
        <taxon>Streptomycetaceae</taxon>
        <taxon>Streptomyces</taxon>
    </lineage>
</organism>
<dbReference type="GO" id="GO:0005829">
    <property type="term" value="C:cytosol"/>
    <property type="evidence" value="ECO:0007669"/>
    <property type="project" value="TreeGrafter"/>
</dbReference>
<keyword evidence="1" id="KW-0560">Oxidoreductase</keyword>
<dbReference type="Proteomes" id="UP000034196">
    <property type="component" value="Unassembled WGS sequence"/>
</dbReference>
<comment type="caution">
    <text evidence="3">The sequence shown here is derived from an EMBL/GenBank/DDBJ whole genome shotgun (WGS) entry which is preliminary data.</text>
</comment>
<dbReference type="SUPFAM" id="SSF50475">
    <property type="entry name" value="FMN-binding split barrel"/>
    <property type="match status" value="1"/>
</dbReference>
<dbReference type="PANTHER" id="PTHR35176">
    <property type="entry name" value="HEME OXYGENASE HI_0854-RELATED"/>
    <property type="match status" value="1"/>
</dbReference>
<accession>A0A1J4NLI0</accession>
<dbReference type="STRING" id="1428628.WN71_039345"/>
<gene>
    <name evidence="3" type="ORF">WN71_039345</name>
</gene>
<protein>
    <submittedName>
        <fullName evidence="3">PPOX class F420-dependent oxidoreductase</fullName>
    </submittedName>
</protein>
<evidence type="ECO:0000256" key="1">
    <source>
        <dbReference type="ARBA" id="ARBA00023002"/>
    </source>
</evidence>
<dbReference type="Pfam" id="PF01243">
    <property type="entry name" value="PNPOx_N"/>
    <property type="match status" value="1"/>
</dbReference>
<dbReference type="PANTHER" id="PTHR35176:SF2">
    <property type="entry name" value="F420H(2)-DEPENDENT REDUCTASE RV1155"/>
    <property type="match status" value="1"/>
</dbReference>
<proteinExistence type="predicted"/>
<name>A0A1J4NLI0_9ACTN</name>
<keyword evidence="4" id="KW-1185">Reference proteome</keyword>
<dbReference type="InterPro" id="IPR011576">
    <property type="entry name" value="Pyridox_Oxase_N"/>
</dbReference>
<dbReference type="Gene3D" id="2.30.110.10">
    <property type="entry name" value="Electron Transport, Fmn-binding Protein, Chain A"/>
    <property type="match status" value="1"/>
</dbReference>
<dbReference type="AlphaFoldDB" id="A0A1J4NLI0"/>
<evidence type="ECO:0000313" key="3">
    <source>
        <dbReference type="EMBL" id="OIJ62484.1"/>
    </source>
</evidence>
<dbReference type="EMBL" id="LAVA02000190">
    <property type="protein sequence ID" value="OIJ62484.1"/>
    <property type="molecule type" value="Genomic_DNA"/>
</dbReference>